<dbReference type="EMBL" id="LCTV02000009">
    <property type="protein sequence ID" value="PRQ72858.1"/>
    <property type="molecule type" value="Genomic_DNA"/>
</dbReference>
<proteinExistence type="predicted"/>
<evidence type="ECO:0000313" key="3">
    <source>
        <dbReference type="Proteomes" id="UP000239560"/>
    </source>
</evidence>
<feature type="region of interest" description="Disordered" evidence="1">
    <location>
        <begin position="1"/>
        <end position="70"/>
    </location>
</feature>
<gene>
    <name evidence="2" type="ORF">AAT19DRAFT_16782</name>
</gene>
<feature type="region of interest" description="Disordered" evidence="1">
    <location>
        <begin position="248"/>
        <end position="389"/>
    </location>
</feature>
<feature type="compositionally biased region" description="Low complexity" evidence="1">
    <location>
        <begin position="309"/>
        <end position="320"/>
    </location>
</feature>
<organism evidence="2 3">
    <name type="scientific">Rhodotorula toruloides</name>
    <name type="common">Yeast</name>
    <name type="synonym">Rhodosporidium toruloides</name>
    <dbReference type="NCBI Taxonomy" id="5286"/>
    <lineage>
        <taxon>Eukaryota</taxon>
        <taxon>Fungi</taxon>
        <taxon>Dikarya</taxon>
        <taxon>Basidiomycota</taxon>
        <taxon>Pucciniomycotina</taxon>
        <taxon>Microbotryomycetes</taxon>
        <taxon>Sporidiobolales</taxon>
        <taxon>Sporidiobolaceae</taxon>
        <taxon>Rhodotorula</taxon>
    </lineage>
</organism>
<accession>A0A2T0A4B2</accession>
<evidence type="ECO:0000313" key="2">
    <source>
        <dbReference type="EMBL" id="PRQ72858.1"/>
    </source>
</evidence>
<dbReference type="AlphaFoldDB" id="A0A2T0A4B2"/>
<name>A0A2T0A4B2_RHOTO</name>
<evidence type="ECO:0000256" key="1">
    <source>
        <dbReference type="SAM" id="MobiDB-lite"/>
    </source>
</evidence>
<reference evidence="2 3" key="1">
    <citation type="journal article" date="2018" name="Elife">
        <title>Functional genomics of lipid metabolism in the oleaginous yeast Rhodosporidium toruloides.</title>
        <authorList>
            <person name="Coradetti S.T."/>
            <person name="Pinel D."/>
            <person name="Geiselman G."/>
            <person name="Ito M."/>
            <person name="Mondo S."/>
            <person name="Reilly M.C."/>
            <person name="Cheng Y.F."/>
            <person name="Bauer S."/>
            <person name="Grigoriev I."/>
            <person name="Gladden J.M."/>
            <person name="Simmons B.A."/>
            <person name="Brem R."/>
            <person name="Arkin A.P."/>
            <person name="Skerker J.M."/>
        </authorList>
    </citation>
    <scope>NUCLEOTIDE SEQUENCE [LARGE SCALE GENOMIC DNA]</scope>
    <source>
        <strain evidence="2 3">NBRC 0880</strain>
    </source>
</reference>
<feature type="region of interest" description="Disordered" evidence="1">
    <location>
        <begin position="161"/>
        <end position="186"/>
    </location>
</feature>
<feature type="compositionally biased region" description="Pro residues" evidence="1">
    <location>
        <begin position="256"/>
        <end position="270"/>
    </location>
</feature>
<feature type="compositionally biased region" description="Low complexity" evidence="1">
    <location>
        <begin position="20"/>
        <end position="30"/>
    </location>
</feature>
<sequence>MVEVLSGSAPLPLASRHEPSPSFRSPTTTSHDNNSPATASSTDVTAQRPSLTRKDTSGASGGTPGGGMAANPAGCRLLWRGKVMSEDGLPLHGVAFIAHLFTVSSSFSPSLASSSVSPFDDPFSSSTNSIASGADMCLGLEMLRGAPIAVKGEVKVRWKGESPVAERKLPSSGGKKGKGKAKEEDVQTIEVETPTDVRVYIDERMSIPRLRPRLHRLVHPSRSFSVGKLELLCVDLARTTRLLAKISSPNDYARPPLSPLPSPLSRPLPPRSLAARARKTKPSPPSSARRASLYLRPERLAHPPPNRPISPSLRPLLPLLAHSADLPPTSASPQSVRLATSPSGVNPPSRLSPQPQLDEARQPVLPLARSSVPPLAPPCSSPPLPAQTTKTLSCSTRAKGGTQVARPAQLRALQARLGTSTRRETLSAKGWTRLRSCGASVRVRVREGVREQPGV</sequence>
<protein>
    <submittedName>
        <fullName evidence="2">Uncharacterized protein</fullName>
    </submittedName>
</protein>
<feature type="compositionally biased region" description="Polar residues" evidence="1">
    <location>
        <begin position="31"/>
        <end position="50"/>
    </location>
</feature>
<feature type="compositionally biased region" description="Gly residues" evidence="1">
    <location>
        <begin position="59"/>
        <end position="68"/>
    </location>
</feature>
<feature type="compositionally biased region" description="Polar residues" evidence="1">
    <location>
        <begin position="329"/>
        <end position="355"/>
    </location>
</feature>
<comment type="caution">
    <text evidence="2">The sequence shown here is derived from an EMBL/GenBank/DDBJ whole genome shotgun (WGS) entry which is preliminary data.</text>
</comment>
<dbReference type="OrthoDB" id="5599874at2759"/>
<dbReference type="Proteomes" id="UP000239560">
    <property type="component" value="Unassembled WGS sequence"/>
</dbReference>
<feature type="compositionally biased region" description="Pro residues" evidence="1">
    <location>
        <begin position="374"/>
        <end position="385"/>
    </location>
</feature>